<sequence>MKDTLSSSEARRIALAAQGFAQPRPAGPVDQGHLRRVIERLGLHQIDSVNVVVRAHYLPLFSRLGDYPRELLDTAAWGRTPRLFEYWAHEASLLPLNLQPLLRWRMVRAERGQGMWGRLMPFAGERRGEADVLLARIAADGPVAASDVAETRAKSGWWEWSDAKHALEWLFWAGRITTTMRRGSFERVYDLTERALPRAVVDAPTPDEVDAQRMLMERSARALGVATASDLRDYFRLKPDDAYPRIRELVDAGRLLPVRVQGWAQQAYLHADARMPRSIVGQALLAPFDPLIWERSRAERLFGVRYRIEIYTPAAKRVHGYYVLPFLMDGRIVARVDLKADRQNRVLLVQSAHAEPDGPAGVAERLMAELVLAARWLGLDHVAIIGSGDLCKSLRNVLIL</sequence>
<accession>A0A6M8HWC4</accession>
<dbReference type="InterPro" id="IPR009351">
    <property type="entry name" value="AlkZ-like"/>
</dbReference>
<dbReference type="AlphaFoldDB" id="A0A6M8HWC4"/>
<organism evidence="1 2">
    <name type="scientific">Lichenicola cladoniae</name>
    <dbReference type="NCBI Taxonomy" id="1484109"/>
    <lineage>
        <taxon>Bacteria</taxon>
        <taxon>Pseudomonadati</taxon>
        <taxon>Pseudomonadota</taxon>
        <taxon>Alphaproteobacteria</taxon>
        <taxon>Acetobacterales</taxon>
        <taxon>Acetobacteraceae</taxon>
        <taxon>Lichenicola</taxon>
    </lineage>
</organism>
<dbReference type="Pfam" id="PF06224">
    <property type="entry name" value="AlkZ-like"/>
    <property type="match status" value="1"/>
</dbReference>
<evidence type="ECO:0000313" key="1">
    <source>
        <dbReference type="EMBL" id="QKE92600.1"/>
    </source>
</evidence>
<name>A0A6M8HWC4_9PROT</name>
<proteinExistence type="predicted"/>
<keyword evidence="2" id="KW-1185">Reference proteome</keyword>
<evidence type="ECO:0000313" key="2">
    <source>
        <dbReference type="Proteomes" id="UP000500767"/>
    </source>
</evidence>
<dbReference type="KEGG" id="lck:HN018_11245"/>
<gene>
    <name evidence="1" type="ORF">HN018_11245</name>
</gene>
<dbReference type="EMBL" id="CP053708">
    <property type="protein sequence ID" value="QKE92600.1"/>
    <property type="molecule type" value="Genomic_DNA"/>
</dbReference>
<dbReference type="Proteomes" id="UP000500767">
    <property type="component" value="Chromosome"/>
</dbReference>
<reference evidence="1 2" key="1">
    <citation type="journal article" date="2014" name="World J. Microbiol. Biotechnol.">
        <title>Biodiversity and physiological characteristics of Antarctic and Arctic lichens-associated bacteria.</title>
        <authorList>
            <person name="Lee Y.M."/>
            <person name="Kim E.H."/>
            <person name="Lee H.K."/>
            <person name="Hong S.G."/>
        </authorList>
    </citation>
    <scope>NUCLEOTIDE SEQUENCE [LARGE SCALE GENOMIC DNA]</scope>
    <source>
        <strain evidence="1 2">PAMC 26569</strain>
    </source>
</reference>
<protein>
    <submittedName>
        <fullName evidence="1">Winged helix-turn-helix domain-containing protein</fullName>
    </submittedName>
</protein>
<dbReference type="PANTHER" id="PTHR30528">
    <property type="entry name" value="CYTOPLASMIC PROTEIN"/>
    <property type="match status" value="1"/>
</dbReference>
<dbReference type="PANTHER" id="PTHR30528:SF0">
    <property type="entry name" value="CYTOPLASMIC PROTEIN"/>
    <property type="match status" value="1"/>
</dbReference>